<protein>
    <submittedName>
        <fullName evidence="1">Uncharacterized protein</fullName>
    </submittedName>
</protein>
<evidence type="ECO:0000313" key="2">
    <source>
        <dbReference type="Proteomes" id="UP000747542"/>
    </source>
</evidence>
<accession>A0A8J5MN88</accession>
<name>A0A8J5MN88_HOMAM</name>
<reference evidence="1" key="1">
    <citation type="journal article" date="2021" name="Sci. Adv.">
        <title>The American lobster genome reveals insights on longevity, neural, and immune adaptations.</title>
        <authorList>
            <person name="Polinski J.M."/>
            <person name="Zimin A.V."/>
            <person name="Clark K.F."/>
            <person name="Kohn A.B."/>
            <person name="Sadowski N."/>
            <person name="Timp W."/>
            <person name="Ptitsyn A."/>
            <person name="Khanna P."/>
            <person name="Romanova D.Y."/>
            <person name="Williams P."/>
            <person name="Greenwood S.J."/>
            <person name="Moroz L.L."/>
            <person name="Walt D.R."/>
            <person name="Bodnar A.G."/>
        </authorList>
    </citation>
    <scope>NUCLEOTIDE SEQUENCE</scope>
    <source>
        <strain evidence="1">GMGI-L3</strain>
    </source>
</reference>
<dbReference type="EMBL" id="JAHLQT010036987">
    <property type="protein sequence ID" value="KAG7157748.1"/>
    <property type="molecule type" value="Genomic_DNA"/>
</dbReference>
<organism evidence="1 2">
    <name type="scientific">Homarus americanus</name>
    <name type="common">American lobster</name>
    <dbReference type="NCBI Taxonomy" id="6706"/>
    <lineage>
        <taxon>Eukaryota</taxon>
        <taxon>Metazoa</taxon>
        <taxon>Ecdysozoa</taxon>
        <taxon>Arthropoda</taxon>
        <taxon>Crustacea</taxon>
        <taxon>Multicrustacea</taxon>
        <taxon>Malacostraca</taxon>
        <taxon>Eumalacostraca</taxon>
        <taxon>Eucarida</taxon>
        <taxon>Decapoda</taxon>
        <taxon>Pleocyemata</taxon>
        <taxon>Astacidea</taxon>
        <taxon>Nephropoidea</taxon>
        <taxon>Nephropidae</taxon>
        <taxon>Homarus</taxon>
    </lineage>
</organism>
<dbReference type="Proteomes" id="UP000747542">
    <property type="component" value="Unassembled WGS sequence"/>
</dbReference>
<dbReference type="AlphaFoldDB" id="A0A8J5MN88"/>
<gene>
    <name evidence="1" type="ORF">Hamer_G018824</name>
</gene>
<keyword evidence="2" id="KW-1185">Reference proteome</keyword>
<comment type="caution">
    <text evidence="1">The sequence shown here is derived from an EMBL/GenBank/DDBJ whole genome shotgun (WGS) entry which is preliminary data.</text>
</comment>
<evidence type="ECO:0000313" key="1">
    <source>
        <dbReference type="EMBL" id="KAG7157748.1"/>
    </source>
</evidence>
<proteinExistence type="predicted"/>
<sequence>MGVKDVNGGRATRGVLPTTASLIDRVHASLTTALWASEGAWVSCYPSLCALPGTMDITEARPVLASIIL</sequence>